<evidence type="ECO:0000313" key="1">
    <source>
        <dbReference type="EMBL" id="JAD35775.1"/>
    </source>
</evidence>
<organism evidence="1">
    <name type="scientific">Arundo donax</name>
    <name type="common">Giant reed</name>
    <name type="synonym">Donax arundinaceus</name>
    <dbReference type="NCBI Taxonomy" id="35708"/>
    <lineage>
        <taxon>Eukaryota</taxon>
        <taxon>Viridiplantae</taxon>
        <taxon>Streptophyta</taxon>
        <taxon>Embryophyta</taxon>
        <taxon>Tracheophyta</taxon>
        <taxon>Spermatophyta</taxon>
        <taxon>Magnoliopsida</taxon>
        <taxon>Liliopsida</taxon>
        <taxon>Poales</taxon>
        <taxon>Poaceae</taxon>
        <taxon>PACMAD clade</taxon>
        <taxon>Arundinoideae</taxon>
        <taxon>Arundineae</taxon>
        <taxon>Arundo</taxon>
    </lineage>
</organism>
<dbReference type="EMBL" id="GBRH01262120">
    <property type="protein sequence ID" value="JAD35775.1"/>
    <property type="molecule type" value="Transcribed_RNA"/>
</dbReference>
<reference evidence="1" key="2">
    <citation type="journal article" date="2015" name="Data Brief">
        <title>Shoot transcriptome of the giant reed, Arundo donax.</title>
        <authorList>
            <person name="Barrero R.A."/>
            <person name="Guerrero F.D."/>
            <person name="Moolhuijzen P."/>
            <person name="Goolsby J.A."/>
            <person name="Tidwell J."/>
            <person name="Bellgard S.E."/>
            <person name="Bellgard M.I."/>
        </authorList>
    </citation>
    <scope>NUCLEOTIDE SEQUENCE</scope>
    <source>
        <tissue evidence="1">Shoot tissue taken approximately 20 cm above the soil surface</tissue>
    </source>
</reference>
<reference evidence="1" key="1">
    <citation type="submission" date="2014-09" db="EMBL/GenBank/DDBJ databases">
        <authorList>
            <person name="Magalhaes I.L.F."/>
            <person name="Oliveira U."/>
            <person name="Santos F.R."/>
            <person name="Vidigal T.H.D.A."/>
            <person name="Brescovit A.D."/>
            <person name="Santos A.J."/>
        </authorList>
    </citation>
    <scope>NUCLEOTIDE SEQUENCE</scope>
    <source>
        <tissue evidence="1">Shoot tissue taken approximately 20 cm above the soil surface</tissue>
    </source>
</reference>
<dbReference type="AlphaFoldDB" id="A0A0A8ZGB2"/>
<proteinExistence type="predicted"/>
<accession>A0A0A8ZGB2</accession>
<sequence length="55" mass="6774">MYHEYSEFYDNLIFSMCEMCARFRQHLIEAIYMPFSLFELQGSFLKCCVYSRSFF</sequence>
<name>A0A0A8ZGB2_ARUDO</name>
<protein>
    <submittedName>
        <fullName evidence="1">Uncharacterized protein</fullName>
    </submittedName>
</protein>